<feature type="transmembrane region" description="Helical" evidence="1">
    <location>
        <begin position="58"/>
        <end position="75"/>
    </location>
</feature>
<evidence type="ECO:0000256" key="1">
    <source>
        <dbReference type="SAM" id="Phobius"/>
    </source>
</evidence>
<evidence type="ECO:0000313" key="2">
    <source>
        <dbReference type="EMBL" id="QDS92863.1"/>
    </source>
</evidence>
<sequence>MWRSLFLAVGIMMIILGVECLLIDSAAVYKAGKASSAAFADSTMPQAAQIKIWQPAEWLPWGLLSGGTVVVLYAVNLPKRWGQSPAE</sequence>
<keyword evidence="1" id="KW-0472">Membrane</keyword>
<name>A0A517MD97_9BACT</name>
<gene>
    <name evidence="2" type="ORF">FF011L_16120</name>
</gene>
<keyword evidence="3" id="KW-1185">Reference proteome</keyword>
<protein>
    <submittedName>
        <fullName evidence="2">Uncharacterized protein</fullName>
    </submittedName>
</protein>
<accession>A0A517MD97</accession>
<reference evidence="2 3" key="1">
    <citation type="submission" date="2019-02" db="EMBL/GenBank/DDBJ databases">
        <title>Deep-cultivation of Planctomycetes and their phenomic and genomic characterization uncovers novel biology.</title>
        <authorList>
            <person name="Wiegand S."/>
            <person name="Jogler M."/>
            <person name="Boedeker C."/>
            <person name="Pinto D."/>
            <person name="Vollmers J."/>
            <person name="Rivas-Marin E."/>
            <person name="Kohn T."/>
            <person name="Peeters S.H."/>
            <person name="Heuer A."/>
            <person name="Rast P."/>
            <person name="Oberbeckmann S."/>
            <person name="Bunk B."/>
            <person name="Jeske O."/>
            <person name="Meyerdierks A."/>
            <person name="Storesund J.E."/>
            <person name="Kallscheuer N."/>
            <person name="Luecker S."/>
            <person name="Lage O.M."/>
            <person name="Pohl T."/>
            <person name="Merkel B.J."/>
            <person name="Hornburger P."/>
            <person name="Mueller R.-W."/>
            <person name="Bruemmer F."/>
            <person name="Labrenz M."/>
            <person name="Spormann A.M."/>
            <person name="Op den Camp H."/>
            <person name="Overmann J."/>
            <person name="Amann R."/>
            <person name="Jetten M.S.M."/>
            <person name="Mascher T."/>
            <person name="Medema M.H."/>
            <person name="Devos D.P."/>
            <person name="Kaster A.-K."/>
            <person name="Ovreas L."/>
            <person name="Rohde M."/>
            <person name="Galperin M.Y."/>
            <person name="Jogler C."/>
        </authorList>
    </citation>
    <scope>NUCLEOTIDE SEQUENCE [LARGE SCALE GENOMIC DNA]</scope>
    <source>
        <strain evidence="2 3">FF011L</strain>
    </source>
</reference>
<dbReference type="OrthoDB" id="280018at2"/>
<organism evidence="2 3">
    <name type="scientific">Roseimaritima multifibrata</name>
    <dbReference type="NCBI Taxonomy" id="1930274"/>
    <lineage>
        <taxon>Bacteria</taxon>
        <taxon>Pseudomonadati</taxon>
        <taxon>Planctomycetota</taxon>
        <taxon>Planctomycetia</taxon>
        <taxon>Pirellulales</taxon>
        <taxon>Pirellulaceae</taxon>
        <taxon>Roseimaritima</taxon>
    </lineage>
</organism>
<keyword evidence="1" id="KW-1133">Transmembrane helix</keyword>
<keyword evidence="1" id="KW-0812">Transmembrane</keyword>
<proteinExistence type="predicted"/>
<dbReference type="RefSeq" id="WP_145351050.1">
    <property type="nucleotide sequence ID" value="NZ_CP036262.1"/>
</dbReference>
<dbReference type="KEGG" id="rml:FF011L_16120"/>
<evidence type="ECO:0000313" key="3">
    <source>
        <dbReference type="Proteomes" id="UP000320672"/>
    </source>
</evidence>
<dbReference type="AlphaFoldDB" id="A0A517MD97"/>
<dbReference type="Proteomes" id="UP000320672">
    <property type="component" value="Chromosome"/>
</dbReference>
<dbReference type="EMBL" id="CP036262">
    <property type="protein sequence ID" value="QDS92863.1"/>
    <property type="molecule type" value="Genomic_DNA"/>
</dbReference>